<dbReference type="InterPro" id="IPR036188">
    <property type="entry name" value="FAD/NAD-bd_sf"/>
</dbReference>
<proteinExistence type="predicted"/>
<dbReference type="Pfam" id="PF13692">
    <property type="entry name" value="Glyco_trans_1_4"/>
    <property type="match status" value="1"/>
</dbReference>
<dbReference type="PANTHER" id="PTHR21197:SF0">
    <property type="entry name" value="UDP-GALACTOPYRANOSE MUTASE"/>
    <property type="match status" value="1"/>
</dbReference>
<dbReference type="SUPFAM" id="SSF53756">
    <property type="entry name" value="UDP-Glycosyltransferase/glycogen phosphorylase"/>
    <property type="match status" value="1"/>
</dbReference>
<organism evidence="3 4">
    <name type="scientific">Duganella margarita</name>
    <dbReference type="NCBI Taxonomy" id="2692170"/>
    <lineage>
        <taxon>Bacteria</taxon>
        <taxon>Pseudomonadati</taxon>
        <taxon>Pseudomonadota</taxon>
        <taxon>Betaproteobacteria</taxon>
        <taxon>Burkholderiales</taxon>
        <taxon>Oxalobacteraceae</taxon>
        <taxon>Telluria group</taxon>
        <taxon>Duganella</taxon>
    </lineage>
</organism>
<sequence length="1272" mass="141593">MPSHRSAPPFSTFWQAGYEGADHVNHAGRALDMNLATGHLARARDDYALLAQFGIRTVRESIGWRLTERDGAFDFSVLDTRLRAAQEFGLQICWTFCHYGWPDDVDIYSPEFVTRFARFCRAAAEYLAPFAGDTPVYSPINEISFTSWGLSVHMFRCKNMYDERAAVEGKRQLVRASIAGCDAIWSVTPDARMLQCDPLIHVIAPPGQPQWAEQAHVWRQSQFEAWDMLCGRRESELGGAPRYLDLIGGNYYHTNQWESGTNLRLWWHLADPRRQPLHEVLVELQQRYGRPLLLAETSHVGSGRGVWIREMAVEAARAMERGVDLRGICLYPAIDRPDWEDEQHWHHSGLWDLDRNGADPLARQLVQPYAQALRQAQRLTDQLCLTNGPQGHIEESLMQTIIVFCHLRWDFVYQRPQQLLTRLAEQYKVLFIEEPLFDAGPAHLHTYSPAPNLTVIQPHTPVQAPGFHDDQIPVLQALLANLLPEGEDPIVWFYTPMALPLLTQQHPSLVVYDCMDELSAFKNPPKQLLQRETALLGTADLVFTGGPSLYAAKRSRHANAHCFPSSVDAVHFEQALDRSNGHPLHQDIARPRLGFYGVIDERFDTGLIAEMADAHPEWQIVLVGPVVKIDAADLPQRQNIHYLGQQPYQVLPQFLAGWDVCLLPFALNESTRFISPTKVLEYMAASLPIVSTAITDVEVPYGDIVAIGHDHAEFIRHCEAALAQTPEQTAAMATRMRAIIAATSWDATAEHMRALIARTPSDPARRGAGSSPAEGAATPEVSYAEPGKINPLRGAAAPRPVGCLIIGGGPTGLSAAYHSDADTVLLERNASVGGWCRSIQDRGFTFDYAGHIMFSNDPYVLKLYDILLGDNQHWQMREAWVYSKQVYTRYPFQGALYGLPPAVIKECIVGAIESRYGLTDSAPQCDSQAVEDCCADGTADVANSSAGAASTRTENFEDFIYRVWGAGIAKHFAIPYNKKIWTVPLKDMETSWLGGRVPLPDLGQIIEGALEPVAKPMGPNARFGYPRRGGFQALMNGFLPHIKGKVELNANVVQVLPMEHTVVLADGRRMPYQQLISTMPLPELVRLAGTDVPPAVREAAQGLRHVSIRNVNIGVNRANITDKHWIYYPEDSIFHRIFVQGNASPECNAPGGFGFTCEISYSPWKPLPVDGDELIARCIADCIKVGFLRADDEIVTANLTDMPYAYVVYDHARAANVATVRAWMEQHDIVLAGRYSEWEYYNSDHAFLAGKKAAEKVTQARASAAASLAVKS</sequence>
<evidence type="ECO:0000256" key="1">
    <source>
        <dbReference type="SAM" id="MobiDB-lite"/>
    </source>
</evidence>
<evidence type="ECO:0000313" key="3">
    <source>
        <dbReference type="EMBL" id="MYN43178.1"/>
    </source>
</evidence>
<feature type="region of interest" description="Disordered" evidence="1">
    <location>
        <begin position="758"/>
        <end position="785"/>
    </location>
</feature>
<dbReference type="SUPFAM" id="SSF51905">
    <property type="entry name" value="FAD/NAD(P)-binding domain"/>
    <property type="match status" value="1"/>
</dbReference>
<evidence type="ECO:0000259" key="2">
    <source>
        <dbReference type="Pfam" id="PF01593"/>
    </source>
</evidence>
<dbReference type="PANTHER" id="PTHR21197">
    <property type="entry name" value="UDP-GALACTOPYRANOSE MUTASE"/>
    <property type="match status" value="1"/>
</dbReference>
<name>A0ABW9WQC6_9BURK</name>
<dbReference type="EMBL" id="WWCS01000035">
    <property type="protein sequence ID" value="MYN43178.1"/>
    <property type="molecule type" value="Genomic_DNA"/>
</dbReference>
<dbReference type="InterPro" id="IPR017853">
    <property type="entry name" value="GH"/>
</dbReference>
<dbReference type="Gene3D" id="3.50.50.60">
    <property type="entry name" value="FAD/NAD(P)-binding domain"/>
    <property type="match status" value="1"/>
</dbReference>
<dbReference type="RefSeq" id="WP_161048033.1">
    <property type="nucleotide sequence ID" value="NZ_WWCS01000035.1"/>
</dbReference>
<feature type="domain" description="Amine oxidase" evidence="2">
    <location>
        <begin position="1020"/>
        <end position="1257"/>
    </location>
</feature>
<dbReference type="Pfam" id="PF13450">
    <property type="entry name" value="NAD_binding_8"/>
    <property type="match status" value="1"/>
</dbReference>
<dbReference type="SUPFAM" id="SSF51445">
    <property type="entry name" value="(Trans)glycosidases"/>
    <property type="match status" value="1"/>
</dbReference>
<accession>A0ABW9WQC6</accession>
<dbReference type="InterPro" id="IPR002937">
    <property type="entry name" value="Amino_oxidase"/>
</dbReference>
<protein>
    <submittedName>
        <fullName evidence="3">NAD(P)-binding protein</fullName>
    </submittedName>
</protein>
<dbReference type="Gene3D" id="3.40.50.2000">
    <property type="entry name" value="Glycogen Phosphorylase B"/>
    <property type="match status" value="1"/>
</dbReference>
<keyword evidence="4" id="KW-1185">Reference proteome</keyword>
<dbReference type="Gene3D" id="3.20.20.80">
    <property type="entry name" value="Glycosidases"/>
    <property type="match status" value="1"/>
</dbReference>
<evidence type="ECO:0000313" key="4">
    <source>
        <dbReference type="Proteomes" id="UP000466332"/>
    </source>
</evidence>
<dbReference type="Pfam" id="PF01593">
    <property type="entry name" value="Amino_oxidase"/>
    <property type="match status" value="1"/>
</dbReference>
<comment type="caution">
    <text evidence="3">The sequence shown here is derived from an EMBL/GenBank/DDBJ whole genome shotgun (WGS) entry which is preliminary data.</text>
</comment>
<dbReference type="Proteomes" id="UP000466332">
    <property type="component" value="Unassembled WGS sequence"/>
</dbReference>
<reference evidence="3 4" key="1">
    <citation type="submission" date="2019-12" db="EMBL/GenBank/DDBJ databases">
        <title>Novel species isolated from a subtropical stream in China.</title>
        <authorList>
            <person name="Lu H."/>
        </authorList>
    </citation>
    <scope>NUCLEOTIDE SEQUENCE [LARGE SCALE GENOMIC DNA]</scope>
    <source>
        <strain evidence="3 4">FT109W</strain>
    </source>
</reference>
<gene>
    <name evidence="3" type="ORF">GTP55_27925</name>
</gene>